<accession>A0A1R1YU41</accession>
<organism evidence="1 2">
    <name type="scientific">Smittium culicis</name>
    <dbReference type="NCBI Taxonomy" id="133412"/>
    <lineage>
        <taxon>Eukaryota</taxon>
        <taxon>Fungi</taxon>
        <taxon>Fungi incertae sedis</taxon>
        <taxon>Zoopagomycota</taxon>
        <taxon>Kickxellomycotina</taxon>
        <taxon>Harpellomycetes</taxon>
        <taxon>Harpellales</taxon>
        <taxon>Legeriomycetaceae</taxon>
        <taxon>Smittium</taxon>
    </lineage>
</organism>
<comment type="caution">
    <text evidence="1">The sequence shown here is derived from an EMBL/GenBank/DDBJ whole genome shotgun (WGS) entry which is preliminary data.</text>
</comment>
<sequence>MIFCEHINNTQKENLLTELKANEKEIVNKKKEILDGIIIKSRSIGYEKNERSNKFFFGLFKSREKK</sequence>
<proteinExistence type="predicted"/>
<keyword evidence="2" id="KW-1185">Reference proteome</keyword>
<name>A0A1R1YU41_9FUNG</name>
<reference evidence="2" key="1">
    <citation type="submission" date="2017-01" db="EMBL/GenBank/DDBJ databases">
        <authorList>
            <person name="Wang Y."/>
            <person name="White M."/>
            <person name="Kvist S."/>
            <person name="Moncalvo J.-M."/>
        </authorList>
    </citation>
    <scope>NUCLEOTIDE SEQUENCE [LARGE SCALE GENOMIC DNA]</scope>
    <source>
        <strain evidence="2">ID-206-W2</strain>
    </source>
</reference>
<protein>
    <submittedName>
        <fullName evidence="1">Uncharacterized protein</fullName>
    </submittedName>
</protein>
<dbReference type="Proteomes" id="UP000187429">
    <property type="component" value="Unassembled WGS sequence"/>
</dbReference>
<dbReference type="EMBL" id="LSSM01000009">
    <property type="protein sequence ID" value="OMJ30412.1"/>
    <property type="molecule type" value="Genomic_DNA"/>
</dbReference>
<gene>
    <name evidence="1" type="ORF">AYI69_g41</name>
</gene>
<dbReference type="AlphaFoldDB" id="A0A1R1YU41"/>
<dbReference type="OrthoDB" id="10487679at2759"/>
<evidence type="ECO:0000313" key="2">
    <source>
        <dbReference type="Proteomes" id="UP000187429"/>
    </source>
</evidence>
<evidence type="ECO:0000313" key="1">
    <source>
        <dbReference type="EMBL" id="OMJ30412.1"/>
    </source>
</evidence>